<evidence type="ECO:0000256" key="3">
    <source>
        <dbReference type="ARBA" id="ARBA00022553"/>
    </source>
</evidence>
<protein>
    <submittedName>
        <fullName evidence="9">Two-component system sensor histidine kinase YesM</fullName>
    </submittedName>
</protein>
<dbReference type="AlphaFoldDB" id="A0A3D9KLV8"/>
<keyword evidence="4" id="KW-0808">Transferase</keyword>
<dbReference type="InterPro" id="IPR003594">
    <property type="entry name" value="HATPase_dom"/>
</dbReference>
<evidence type="ECO:0000313" key="9">
    <source>
        <dbReference type="EMBL" id="RED87562.1"/>
    </source>
</evidence>
<evidence type="ECO:0000259" key="8">
    <source>
        <dbReference type="PROSITE" id="PS50885"/>
    </source>
</evidence>
<dbReference type="RefSeq" id="WP_116058975.1">
    <property type="nucleotide sequence ID" value="NZ_QRDZ01000002.1"/>
</dbReference>
<feature type="coiled-coil region" evidence="7">
    <location>
        <begin position="355"/>
        <end position="389"/>
    </location>
</feature>
<keyword evidence="6" id="KW-0472">Membrane</keyword>
<dbReference type="Pfam" id="PF06580">
    <property type="entry name" value="His_kinase"/>
    <property type="match status" value="1"/>
</dbReference>
<comment type="subcellular location">
    <subcellularLocation>
        <location evidence="1">Cell membrane</location>
        <topology evidence="1">Multi-pass membrane protein</topology>
    </subcellularLocation>
</comment>
<evidence type="ECO:0000256" key="5">
    <source>
        <dbReference type="ARBA" id="ARBA00022777"/>
    </source>
</evidence>
<dbReference type="CDD" id="cd06225">
    <property type="entry name" value="HAMP"/>
    <property type="match status" value="1"/>
</dbReference>
<feature type="domain" description="HAMP" evidence="8">
    <location>
        <begin position="315"/>
        <end position="367"/>
    </location>
</feature>
<dbReference type="Gene3D" id="1.10.287.130">
    <property type="match status" value="1"/>
</dbReference>
<name>A0A3D9KLV8_9BACL</name>
<sequence length="585" mass="67722">MIYRLSFRRRIWMAFMLIVVLAVTAAGWLSYRIAADVVEKNAYRFSQTTLSKTSQVLDEKLNRIMSSVYSMMVNTAYRRALGFDSNFTEVENYYTHLSALQATFVQTRLYEPIIHTILVATPEGDYYQTSQSRLFESSFYDSPLYERIKREQRKLWFEGHDDAFFSGRERVVSFVMEGIPANFTDDIYVVANVKEQALKELVLGQGNGEQGQFLLATRDGTDVLRSDSPLLQELTGDAGFLRSLGQEQGYFDYVSEGKDYLVRYARLKSFDDWTLFSILPKSDLFKQMDSIKWTIIAIISGCVLVSFAFSDMLTRLLLKPLNRLQFLMKKVEMNDLSVRYESEFEDEISQLGYRFNRMLEELGRLFREVQEAEQEKSKSEMKALQAQIDPHFLYNTLNTIYWKSQTKHLADVQDMVLSLSKLFQLGLNKGKELTPLGFELMHVEQYLKIQRQCYEQLFDYEIEIDPGVDQQQPVPKILLQPLAENAILHGFKNRTEGGRIRIRAEQDDRQLRLIVEDNGEGMQLPMQLSAPAEGQPLKGYALYNVQRRLQLQYSGKASLTIDSQKSMFTKITIAIPRGECDDTRE</sequence>
<gene>
    <name evidence="9" type="ORF">DFP98_10239</name>
</gene>
<dbReference type="SMART" id="SM00304">
    <property type="entry name" value="HAMP"/>
    <property type="match status" value="1"/>
</dbReference>
<accession>A0A3D9KLV8</accession>
<keyword evidence="7" id="KW-0175">Coiled coil</keyword>
<keyword evidence="3" id="KW-0597">Phosphoprotein</keyword>
<organism evidence="9 10">
    <name type="scientific">Cohnella phaseoli</name>
    <dbReference type="NCBI Taxonomy" id="456490"/>
    <lineage>
        <taxon>Bacteria</taxon>
        <taxon>Bacillati</taxon>
        <taxon>Bacillota</taxon>
        <taxon>Bacilli</taxon>
        <taxon>Bacillales</taxon>
        <taxon>Paenibacillaceae</taxon>
        <taxon>Cohnella</taxon>
    </lineage>
</organism>
<evidence type="ECO:0000256" key="4">
    <source>
        <dbReference type="ARBA" id="ARBA00022679"/>
    </source>
</evidence>
<dbReference type="PANTHER" id="PTHR34220">
    <property type="entry name" value="SENSOR HISTIDINE KINASE YPDA"/>
    <property type="match status" value="1"/>
</dbReference>
<evidence type="ECO:0000256" key="2">
    <source>
        <dbReference type="ARBA" id="ARBA00022475"/>
    </source>
</evidence>
<dbReference type="PROSITE" id="PS50885">
    <property type="entry name" value="HAMP"/>
    <property type="match status" value="1"/>
</dbReference>
<evidence type="ECO:0000256" key="1">
    <source>
        <dbReference type="ARBA" id="ARBA00004651"/>
    </source>
</evidence>
<dbReference type="InterPro" id="IPR003660">
    <property type="entry name" value="HAMP_dom"/>
</dbReference>
<dbReference type="Pfam" id="PF00672">
    <property type="entry name" value="HAMP"/>
    <property type="match status" value="1"/>
</dbReference>
<dbReference type="GO" id="GO:0005886">
    <property type="term" value="C:plasma membrane"/>
    <property type="evidence" value="ECO:0007669"/>
    <property type="project" value="UniProtKB-SubCell"/>
</dbReference>
<keyword evidence="2" id="KW-1003">Cell membrane</keyword>
<dbReference type="Pfam" id="PF02518">
    <property type="entry name" value="HATPase_c"/>
    <property type="match status" value="1"/>
</dbReference>
<keyword evidence="10" id="KW-1185">Reference proteome</keyword>
<dbReference type="Proteomes" id="UP000256977">
    <property type="component" value="Unassembled WGS sequence"/>
</dbReference>
<dbReference type="GO" id="GO:0000155">
    <property type="term" value="F:phosphorelay sensor kinase activity"/>
    <property type="evidence" value="ECO:0007669"/>
    <property type="project" value="InterPro"/>
</dbReference>
<dbReference type="OrthoDB" id="9809348at2"/>
<dbReference type="PANTHER" id="PTHR34220:SF7">
    <property type="entry name" value="SENSOR HISTIDINE KINASE YPDA"/>
    <property type="match status" value="1"/>
</dbReference>
<dbReference type="EMBL" id="QRDZ01000002">
    <property type="protein sequence ID" value="RED87562.1"/>
    <property type="molecule type" value="Genomic_DNA"/>
</dbReference>
<dbReference type="Gene3D" id="3.30.565.10">
    <property type="entry name" value="Histidine kinase-like ATPase, C-terminal domain"/>
    <property type="match status" value="1"/>
</dbReference>
<comment type="caution">
    <text evidence="9">The sequence shown here is derived from an EMBL/GenBank/DDBJ whole genome shotgun (WGS) entry which is preliminary data.</text>
</comment>
<evidence type="ECO:0000313" key="10">
    <source>
        <dbReference type="Proteomes" id="UP000256977"/>
    </source>
</evidence>
<evidence type="ECO:0000256" key="6">
    <source>
        <dbReference type="ARBA" id="ARBA00023136"/>
    </source>
</evidence>
<dbReference type="Gene3D" id="3.30.450.20">
    <property type="entry name" value="PAS domain"/>
    <property type="match status" value="1"/>
</dbReference>
<dbReference type="InterPro" id="IPR050640">
    <property type="entry name" value="Bact_2-comp_sensor_kinase"/>
</dbReference>
<evidence type="ECO:0000256" key="7">
    <source>
        <dbReference type="SAM" id="Coils"/>
    </source>
</evidence>
<proteinExistence type="predicted"/>
<dbReference type="InterPro" id="IPR036890">
    <property type="entry name" value="HATPase_C_sf"/>
</dbReference>
<dbReference type="InterPro" id="IPR010559">
    <property type="entry name" value="Sig_transdc_His_kin_internal"/>
</dbReference>
<dbReference type="SUPFAM" id="SSF158472">
    <property type="entry name" value="HAMP domain-like"/>
    <property type="match status" value="1"/>
</dbReference>
<keyword evidence="5 9" id="KW-0418">Kinase</keyword>
<reference evidence="9 10" key="1">
    <citation type="submission" date="2018-07" db="EMBL/GenBank/DDBJ databases">
        <title>Genomic Encyclopedia of Type Strains, Phase III (KMG-III): the genomes of soil and plant-associated and newly described type strains.</title>
        <authorList>
            <person name="Whitman W."/>
        </authorList>
    </citation>
    <scope>NUCLEOTIDE SEQUENCE [LARGE SCALE GENOMIC DNA]</scope>
    <source>
        <strain evidence="9 10">CECT 7287</strain>
    </source>
</reference>
<dbReference type="SUPFAM" id="SSF55874">
    <property type="entry name" value="ATPase domain of HSP90 chaperone/DNA topoisomerase II/histidine kinase"/>
    <property type="match status" value="1"/>
</dbReference>